<dbReference type="CDD" id="cd06582">
    <property type="entry name" value="TM_PBP1_LivH_like"/>
    <property type="match status" value="1"/>
</dbReference>
<keyword evidence="5" id="KW-0029">Amino-acid transport</keyword>
<keyword evidence="3" id="KW-1003">Cell membrane</keyword>
<evidence type="ECO:0000256" key="8">
    <source>
        <dbReference type="ARBA" id="ARBA00037998"/>
    </source>
</evidence>
<comment type="subcellular location">
    <subcellularLocation>
        <location evidence="1">Cell membrane</location>
        <topology evidence="1">Multi-pass membrane protein</topology>
    </subcellularLocation>
</comment>
<evidence type="ECO:0000256" key="3">
    <source>
        <dbReference type="ARBA" id="ARBA00022475"/>
    </source>
</evidence>
<evidence type="ECO:0000256" key="5">
    <source>
        <dbReference type="ARBA" id="ARBA00022970"/>
    </source>
</evidence>
<evidence type="ECO:0000313" key="11">
    <source>
        <dbReference type="Proteomes" id="UP000198615"/>
    </source>
</evidence>
<comment type="similarity">
    <text evidence="8">Belongs to the binding-protein-dependent transport system permease family. LivHM subfamily.</text>
</comment>
<evidence type="ECO:0000313" key="10">
    <source>
        <dbReference type="EMBL" id="SDG20715.1"/>
    </source>
</evidence>
<dbReference type="OrthoDB" id="9778908at2"/>
<dbReference type="GO" id="GO:0006865">
    <property type="term" value="P:amino acid transport"/>
    <property type="evidence" value="ECO:0007669"/>
    <property type="project" value="UniProtKB-KW"/>
</dbReference>
<feature type="transmembrane region" description="Helical" evidence="9">
    <location>
        <begin position="271"/>
        <end position="289"/>
    </location>
</feature>
<feature type="transmembrane region" description="Helical" evidence="9">
    <location>
        <begin position="144"/>
        <end position="168"/>
    </location>
</feature>
<reference evidence="10 11" key="1">
    <citation type="submission" date="2016-10" db="EMBL/GenBank/DDBJ databases">
        <authorList>
            <person name="Varghese N."/>
            <person name="Submissions S."/>
        </authorList>
    </citation>
    <scope>NUCLEOTIDE SEQUENCE [LARGE SCALE GENOMIC DNA]</scope>
    <source>
        <strain evidence="10 11">DSM 18839</strain>
    </source>
</reference>
<evidence type="ECO:0000256" key="7">
    <source>
        <dbReference type="ARBA" id="ARBA00023136"/>
    </source>
</evidence>
<evidence type="ECO:0000256" key="9">
    <source>
        <dbReference type="SAM" id="Phobius"/>
    </source>
</evidence>
<dbReference type="PANTHER" id="PTHR11795">
    <property type="entry name" value="BRANCHED-CHAIN AMINO ACID TRANSPORT SYSTEM PERMEASE PROTEIN LIVH"/>
    <property type="match status" value="1"/>
</dbReference>
<dbReference type="AlphaFoldDB" id="A0A8G2EWA5"/>
<evidence type="ECO:0000256" key="2">
    <source>
        <dbReference type="ARBA" id="ARBA00022448"/>
    </source>
</evidence>
<evidence type="ECO:0000256" key="4">
    <source>
        <dbReference type="ARBA" id="ARBA00022692"/>
    </source>
</evidence>
<comment type="caution">
    <text evidence="10">The sequence shown here is derived from an EMBL/GenBank/DDBJ whole genome shotgun (WGS) entry which is preliminary data.</text>
</comment>
<dbReference type="RefSeq" id="WP_028795795.1">
    <property type="nucleotide sequence ID" value="NZ_FNBW01000012.1"/>
</dbReference>
<feature type="transmembrane region" description="Helical" evidence="9">
    <location>
        <begin position="197"/>
        <end position="222"/>
    </location>
</feature>
<dbReference type="EMBL" id="FNBW01000012">
    <property type="protein sequence ID" value="SDG20715.1"/>
    <property type="molecule type" value="Genomic_DNA"/>
</dbReference>
<dbReference type="Proteomes" id="UP000198615">
    <property type="component" value="Unassembled WGS sequence"/>
</dbReference>
<evidence type="ECO:0000256" key="6">
    <source>
        <dbReference type="ARBA" id="ARBA00022989"/>
    </source>
</evidence>
<protein>
    <submittedName>
        <fullName evidence="10">Amino acid/amide ABC transporter membrane protein 1, HAAT family (TC 3.A.1.4.-)</fullName>
    </submittedName>
</protein>
<evidence type="ECO:0000256" key="1">
    <source>
        <dbReference type="ARBA" id="ARBA00004651"/>
    </source>
</evidence>
<proteinExistence type="inferred from homology"/>
<keyword evidence="11" id="KW-1185">Reference proteome</keyword>
<gene>
    <name evidence="10" type="ORF">SAMN05660686_03668</name>
</gene>
<accession>A0A8G2EWA5</accession>
<dbReference type="GO" id="GO:0005886">
    <property type="term" value="C:plasma membrane"/>
    <property type="evidence" value="ECO:0007669"/>
    <property type="project" value="UniProtKB-SubCell"/>
</dbReference>
<name>A0A8G2EWA5_9PROT</name>
<dbReference type="GO" id="GO:0022857">
    <property type="term" value="F:transmembrane transporter activity"/>
    <property type="evidence" value="ECO:0007669"/>
    <property type="project" value="InterPro"/>
</dbReference>
<sequence length="299" mass="32417">MIDNLLLLTQVPILGVDLVIQGLFIGAIFALVAYGLALVWGVMNVKNLAQGDMVILGGYISYQATLWGYHPIVALPVAIVVMFMLGWLIYAVIIRRVVDRDMFTSLLATFGLSLLIQQILNLIYGPEVKVADAGFGDFELGTFIVIQNVRLYSLLMAAALALAIVIFMKKSRMGQAIRATAQDARAARVLGIDTDQVYAFTYALNAAICGAAGVLVAMIWVIQPYYGIVYSIRAFIIVTAAGLGNLPGVILTGFGLGVWENVAGFVFGAEFAVAAVVLMLVAVLMYRLVQLYRVRQVVR</sequence>
<keyword evidence="7 9" id="KW-0472">Membrane</keyword>
<organism evidence="10 11">
    <name type="scientific">Thalassobaculum litoreum DSM 18839</name>
    <dbReference type="NCBI Taxonomy" id="1123362"/>
    <lineage>
        <taxon>Bacteria</taxon>
        <taxon>Pseudomonadati</taxon>
        <taxon>Pseudomonadota</taxon>
        <taxon>Alphaproteobacteria</taxon>
        <taxon>Rhodospirillales</taxon>
        <taxon>Thalassobaculaceae</taxon>
        <taxon>Thalassobaculum</taxon>
    </lineage>
</organism>
<dbReference type="PANTHER" id="PTHR11795:SF445">
    <property type="entry name" value="AMINO ACID ABC TRANSPORTER PERMEASE PROTEIN"/>
    <property type="match status" value="1"/>
</dbReference>
<dbReference type="Pfam" id="PF02653">
    <property type="entry name" value="BPD_transp_2"/>
    <property type="match status" value="1"/>
</dbReference>
<keyword evidence="6 9" id="KW-1133">Transmembrane helix</keyword>
<keyword evidence="4 9" id="KW-0812">Transmembrane</keyword>
<feature type="transmembrane region" description="Helical" evidence="9">
    <location>
        <begin position="75"/>
        <end position="94"/>
    </location>
</feature>
<feature type="transmembrane region" description="Helical" evidence="9">
    <location>
        <begin position="234"/>
        <end position="259"/>
    </location>
</feature>
<dbReference type="InterPro" id="IPR052157">
    <property type="entry name" value="BCAA_transport_permease"/>
</dbReference>
<feature type="transmembrane region" description="Helical" evidence="9">
    <location>
        <begin position="20"/>
        <end position="41"/>
    </location>
</feature>
<dbReference type="InterPro" id="IPR001851">
    <property type="entry name" value="ABC_transp_permease"/>
</dbReference>
<keyword evidence="2" id="KW-0813">Transport</keyword>